<dbReference type="GO" id="GO:0030267">
    <property type="term" value="F:glyoxylate reductase (NADPH) activity"/>
    <property type="evidence" value="ECO:0007669"/>
    <property type="project" value="TreeGrafter"/>
</dbReference>
<dbReference type="InterPro" id="IPR050223">
    <property type="entry name" value="D-isomer_2-hydroxyacid_DH"/>
</dbReference>
<dbReference type="RefSeq" id="WP_125671005.1">
    <property type="nucleotide sequence ID" value="NZ_RCOS01000066.1"/>
</dbReference>
<dbReference type="GO" id="GO:0005829">
    <property type="term" value="C:cytosol"/>
    <property type="evidence" value="ECO:0007669"/>
    <property type="project" value="TreeGrafter"/>
</dbReference>
<comment type="similarity">
    <text evidence="2">Belongs to the D-isomer specific 2-hydroxyacid dehydrogenase family.</text>
</comment>
<evidence type="ECO:0000256" key="2">
    <source>
        <dbReference type="RuleBase" id="RU003719"/>
    </source>
</evidence>
<dbReference type="PROSITE" id="PS00065">
    <property type="entry name" value="D_2_HYDROXYACID_DH_1"/>
    <property type="match status" value="1"/>
</dbReference>
<proteinExistence type="inferred from homology"/>
<evidence type="ECO:0000313" key="7">
    <source>
        <dbReference type="Proteomes" id="UP000277582"/>
    </source>
</evidence>
<organism evidence="5 7">
    <name type="scientific">Candidatus Methanodesulfokora washburnensis</name>
    <dbReference type="NCBI Taxonomy" id="2478471"/>
    <lineage>
        <taxon>Archaea</taxon>
        <taxon>Thermoproteota</taxon>
        <taxon>Candidatus Korarchaeia</taxon>
        <taxon>Candidatus Korarchaeia incertae sedis</taxon>
        <taxon>Candidatus Methanodesulfokora</taxon>
    </lineage>
</organism>
<dbReference type="SUPFAM" id="SSF51735">
    <property type="entry name" value="NAD(P)-binding Rossmann-fold domains"/>
    <property type="match status" value="1"/>
</dbReference>
<keyword evidence="1 2" id="KW-0560">Oxidoreductase</keyword>
<dbReference type="Proteomes" id="UP000277582">
    <property type="component" value="Unassembled WGS sequence"/>
</dbReference>
<accession>A0A3R9RQA9</accession>
<dbReference type="PANTHER" id="PTHR10996">
    <property type="entry name" value="2-HYDROXYACID DEHYDROGENASE-RELATED"/>
    <property type="match status" value="1"/>
</dbReference>
<name>A0A3R9RQA9_9CREN</name>
<dbReference type="EMBL" id="RCOS01000066">
    <property type="protein sequence ID" value="RSN75967.1"/>
    <property type="molecule type" value="Genomic_DNA"/>
</dbReference>
<reference evidence="6 8" key="2">
    <citation type="journal article" date="2019" name="Nat. Microbiol.">
        <title>Wide diversity of methane and short-chain alkane metabolisms in uncultured archaea.</title>
        <authorList>
            <person name="Borrel G."/>
            <person name="Adam P.S."/>
            <person name="McKay L.J."/>
            <person name="Chen L.X."/>
            <person name="Sierra-Garcia I.N."/>
            <person name="Sieber C.M."/>
            <person name="Letourneur Q."/>
            <person name="Ghozlane A."/>
            <person name="Andersen G.L."/>
            <person name="Li W.J."/>
            <person name="Hallam S.J."/>
            <person name="Muyzer G."/>
            <person name="de Oliveira V.M."/>
            <person name="Inskeep W.P."/>
            <person name="Banfield J.F."/>
            <person name="Gribaldo S."/>
        </authorList>
    </citation>
    <scope>NUCLEOTIDE SEQUENCE [LARGE SCALE GENOMIC DNA]</scope>
    <source>
        <strain evidence="6">NM4</strain>
    </source>
</reference>
<dbReference type="InterPro" id="IPR029753">
    <property type="entry name" value="D-isomer_DH_CS"/>
</dbReference>
<dbReference type="InterPro" id="IPR029752">
    <property type="entry name" value="D-isomer_DH_CS1"/>
</dbReference>
<evidence type="ECO:0000313" key="6">
    <source>
        <dbReference type="EMBL" id="RZN62616.1"/>
    </source>
</evidence>
<sequence length="332" mass="37519">MKPSLFMTREIPKRGLDIIRENFDVDLWPDEAPPSKEEIIRRIKDKQALVSLLTDPIDEEVINSAPNLRIIAQYAVGFDNIDLKAATKRGIYVTNTPEVLTETTADFAFALMLAVARRVVEADKYVRNGKWKVAWHPLMMLGEDVHGRTLGIVGLGRIGCAVARRAKGFDMKILYYDVIRREDLERELGIKYVDLETLLRESDFVTIHTPLTPETYHLIGEKQLRMMKKTAFLINTSRGKVVDQKALYKALKEGWIAGAALDVFEQEPISMDDPLLELENVVLAPHIASATHETRSKMAEIVAENLLAFKRGEIPPTLVNKDVLNVRKPGFS</sequence>
<evidence type="ECO:0000256" key="1">
    <source>
        <dbReference type="ARBA" id="ARBA00023002"/>
    </source>
</evidence>
<dbReference type="SUPFAM" id="SSF52283">
    <property type="entry name" value="Formate/glycerate dehydrogenase catalytic domain-like"/>
    <property type="match status" value="1"/>
</dbReference>
<keyword evidence="7" id="KW-1185">Reference proteome</keyword>
<dbReference type="NCBIfam" id="NF009714">
    <property type="entry name" value="PRK13243.1"/>
    <property type="match status" value="1"/>
</dbReference>
<dbReference type="GO" id="GO:0051287">
    <property type="term" value="F:NAD binding"/>
    <property type="evidence" value="ECO:0007669"/>
    <property type="project" value="InterPro"/>
</dbReference>
<dbReference type="Pfam" id="PF00389">
    <property type="entry name" value="2-Hacid_dh"/>
    <property type="match status" value="1"/>
</dbReference>
<dbReference type="AlphaFoldDB" id="A0A3R9RQA9"/>
<dbReference type="Gene3D" id="3.40.50.720">
    <property type="entry name" value="NAD(P)-binding Rossmann-like Domain"/>
    <property type="match status" value="2"/>
</dbReference>
<protein>
    <submittedName>
        <fullName evidence="5">D-glycerate dehydrogenase</fullName>
    </submittedName>
</protein>
<dbReference type="EMBL" id="RXII01000041">
    <property type="protein sequence ID" value="RZN62616.1"/>
    <property type="molecule type" value="Genomic_DNA"/>
</dbReference>
<dbReference type="InterPro" id="IPR036291">
    <property type="entry name" value="NAD(P)-bd_dom_sf"/>
</dbReference>
<evidence type="ECO:0000259" key="4">
    <source>
        <dbReference type="Pfam" id="PF02826"/>
    </source>
</evidence>
<feature type="domain" description="D-isomer specific 2-hydroxyacid dehydrogenase NAD-binding" evidence="4">
    <location>
        <begin position="109"/>
        <end position="288"/>
    </location>
</feature>
<evidence type="ECO:0000259" key="3">
    <source>
        <dbReference type="Pfam" id="PF00389"/>
    </source>
</evidence>
<dbReference type="PANTHER" id="PTHR10996:SF283">
    <property type="entry name" value="GLYOXYLATE_HYDROXYPYRUVATE REDUCTASE B"/>
    <property type="match status" value="1"/>
</dbReference>
<dbReference type="Proteomes" id="UP000316217">
    <property type="component" value="Unassembled WGS sequence"/>
</dbReference>
<evidence type="ECO:0000313" key="8">
    <source>
        <dbReference type="Proteomes" id="UP000316217"/>
    </source>
</evidence>
<dbReference type="OrthoDB" id="34275at2157"/>
<dbReference type="InterPro" id="IPR006140">
    <property type="entry name" value="D-isomer_DH_NAD-bd"/>
</dbReference>
<feature type="domain" description="D-isomer specific 2-hydroxyacid dehydrogenase catalytic" evidence="3">
    <location>
        <begin position="7"/>
        <end position="320"/>
    </location>
</feature>
<gene>
    <name evidence="5" type="ORF">D6D85_05380</name>
    <name evidence="6" type="ORF">EF810_02310</name>
</gene>
<dbReference type="Pfam" id="PF02826">
    <property type="entry name" value="2-Hacid_dh_C"/>
    <property type="match status" value="1"/>
</dbReference>
<dbReference type="InterPro" id="IPR006139">
    <property type="entry name" value="D-isomer_2_OHA_DH_cat_dom"/>
</dbReference>
<dbReference type="PROSITE" id="PS00670">
    <property type="entry name" value="D_2_HYDROXYACID_DH_2"/>
    <property type="match status" value="1"/>
</dbReference>
<reference evidence="5 7" key="1">
    <citation type="submission" date="2018-10" db="EMBL/GenBank/DDBJ databases">
        <title>Co-occurring genomic capacity for anaerobic methane metabolism and dissimilatory sulfite reduction discovered in the Korarchaeota.</title>
        <authorList>
            <person name="Mckay L.J."/>
            <person name="Dlakic M."/>
            <person name="Fields M.W."/>
            <person name="Delmont T.O."/>
            <person name="Eren A.M."/>
            <person name="Jay Z.J."/>
            <person name="Klingelsmith K.B."/>
            <person name="Rusch D.B."/>
            <person name="Inskeep W.P."/>
        </authorList>
    </citation>
    <scope>NUCLEOTIDE SEQUENCE [LARGE SCALE GENOMIC DNA]</scope>
    <source>
        <strain evidence="5 7">MDKW</strain>
    </source>
</reference>
<dbReference type="GO" id="GO:0016618">
    <property type="term" value="F:hydroxypyruvate reductase [NAD(P)H] activity"/>
    <property type="evidence" value="ECO:0007669"/>
    <property type="project" value="TreeGrafter"/>
</dbReference>
<comment type="caution">
    <text evidence="5">The sequence shown here is derived from an EMBL/GenBank/DDBJ whole genome shotgun (WGS) entry which is preliminary data.</text>
</comment>
<evidence type="ECO:0000313" key="5">
    <source>
        <dbReference type="EMBL" id="RSN75967.1"/>
    </source>
</evidence>
<dbReference type="PROSITE" id="PS00671">
    <property type="entry name" value="D_2_HYDROXYACID_DH_3"/>
    <property type="match status" value="1"/>
</dbReference>
<dbReference type="CDD" id="cd05301">
    <property type="entry name" value="GDH"/>
    <property type="match status" value="1"/>
</dbReference>
<dbReference type="FunFam" id="3.40.50.720:FF:000462">
    <property type="entry name" value="Glyoxylate reductase (NADP+)"/>
    <property type="match status" value="1"/>
</dbReference>